<proteinExistence type="predicted"/>
<accession>A0ABY7DQK5</accession>
<dbReference type="Proteomes" id="UP001164746">
    <property type="component" value="Chromosome 3"/>
</dbReference>
<evidence type="ECO:0000259" key="1">
    <source>
        <dbReference type="PROSITE" id="PS50835"/>
    </source>
</evidence>
<dbReference type="SUPFAM" id="SSF48726">
    <property type="entry name" value="Immunoglobulin"/>
    <property type="match status" value="2"/>
</dbReference>
<dbReference type="PANTHER" id="PTHR23279:SF36">
    <property type="entry name" value="DEFECTIVE PROBOSCIS EXTENSION RESPONSE 9, ISOFORM A"/>
    <property type="match status" value="1"/>
</dbReference>
<dbReference type="InterPro" id="IPR007110">
    <property type="entry name" value="Ig-like_dom"/>
</dbReference>
<dbReference type="Pfam" id="PF07686">
    <property type="entry name" value="V-set"/>
    <property type="match status" value="1"/>
</dbReference>
<evidence type="ECO:0000313" key="2">
    <source>
        <dbReference type="EMBL" id="WAQ98383.1"/>
    </source>
</evidence>
<dbReference type="EMBL" id="CP111014">
    <property type="protein sequence ID" value="WAQ98383.1"/>
    <property type="molecule type" value="Genomic_DNA"/>
</dbReference>
<dbReference type="PANTHER" id="PTHR23279">
    <property type="entry name" value="DEFECTIVE PROBOSCIS EXTENSION RESPONSE DPR -RELATED"/>
    <property type="match status" value="1"/>
</dbReference>
<reference evidence="2" key="1">
    <citation type="submission" date="2022-11" db="EMBL/GenBank/DDBJ databases">
        <title>Centuries of genome instability and evolution in soft-shell clam transmissible cancer (bioRxiv).</title>
        <authorList>
            <person name="Hart S.F.M."/>
            <person name="Yonemitsu M.A."/>
            <person name="Giersch R.M."/>
            <person name="Beal B.F."/>
            <person name="Arriagada G."/>
            <person name="Davis B.W."/>
            <person name="Ostrander E.A."/>
            <person name="Goff S.P."/>
            <person name="Metzger M.J."/>
        </authorList>
    </citation>
    <scope>NUCLEOTIDE SEQUENCE</scope>
    <source>
        <strain evidence="2">MELC-2E11</strain>
        <tissue evidence="2">Siphon/mantle</tissue>
    </source>
</reference>
<dbReference type="InterPro" id="IPR013106">
    <property type="entry name" value="Ig_V-set"/>
</dbReference>
<name>A0ABY7DQK5_MYAAR</name>
<dbReference type="InterPro" id="IPR013783">
    <property type="entry name" value="Ig-like_fold"/>
</dbReference>
<dbReference type="InterPro" id="IPR003599">
    <property type="entry name" value="Ig_sub"/>
</dbReference>
<dbReference type="InterPro" id="IPR036179">
    <property type="entry name" value="Ig-like_dom_sf"/>
</dbReference>
<dbReference type="SMART" id="SM00408">
    <property type="entry name" value="IGc2"/>
    <property type="match status" value="2"/>
</dbReference>
<dbReference type="SMART" id="SM00409">
    <property type="entry name" value="IG"/>
    <property type="match status" value="2"/>
</dbReference>
<feature type="domain" description="Ig-like" evidence="1">
    <location>
        <begin position="123"/>
        <end position="220"/>
    </location>
</feature>
<evidence type="ECO:0000313" key="3">
    <source>
        <dbReference type="Proteomes" id="UP001164746"/>
    </source>
</evidence>
<gene>
    <name evidence="2" type="ORF">MAR_022756</name>
</gene>
<dbReference type="InterPro" id="IPR003598">
    <property type="entry name" value="Ig_sub2"/>
</dbReference>
<sequence length="291" mass="32519">MVMNCETRLLSSSTYQLPVYNDTPSNITVYRGARAILRCSVRNLGPKQVIWKKASSDFALTFGDMVFVDDPDISVVHVPHQEEYNLVISNVQPHDAGVYECQISTKEDLRKYVLLNVLDQTAPSSEAIKITGKSYVEKGDQIILTCNATGELYPPEDIDWFKDGSKIKPNQFKGISIAKFRIAETKTLHSQLEIDHSSMDDSGNYICRSSELAITDKSVIVLNGSAKRSRKKILYEDNDNNDPAAPMSSAACTISSLYRHGRLCTCALTFLCCVLIVSNICQRHWVFGSYI</sequence>
<dbReference type="Pfam" id="PF13927">
    <property type="entry name" value="Ig_3"/>
    <property type="match status" value="1"/>
</dbReference>
<feature type="domain" description="Ig-like" evidence="1">
    <location>
        <begin position="18"/>
        <end position="104"/>
    </location>
</feature>
<keyword evidence="3" id="KW-1185">Reference proteome</keyword>
<dbReference type="PROSITE" id="PS50835">
    <property type="entry name" value="IG_LIKE"/>
    <property type="match status" value="2"/>
</dbReference>
<protein>
    <submittedName>
        <fullName evidence="2">ZIG8-like protein</fullName>
    </submittedName>
</protein>
<dbReference type="InterPro" id="IPR037448">
    <property type="entry name" value="Zig-8"/>
</dbReference>
<organism evidence="2 3">
    <name type="scientific">Mya arenaria</name>
    <name type="common">Soft-shell clam</name>
    <dbReference type="NCBI Taxonomy" id="6604"/>
    <lineage>
        <taxon>Eukaryota</taxon>
        <taxon>Metazoa</taxon>
        <taxon>Spiralia</taxon>
        <taxon>Lophotrochozoa</taxon>
        <taxon>Mollusca</taxon>
        <taxon>Bivalvia</taxon>
        <taxon>Autobranchia</taxon>
        <taxon>Heteroconchia</taxon>
        <taxon>Euheterodonta</taxon>
        <taxon>Imparidentia</taxon>
        <taxon>Neoheterodontei</taxon>
        <taxon>Myida</taxon>
        <taxon>Myoidea</taxon>
        <taxon>Myidae</taxon>
        <taxon>Mya</taxon>
    </lineage>
</organism>
<dbReference type="Gene3D" id="2.60.40.10">
    <property type="entry name" value="Immunoglobulins"/>
    <property type="match status" value="2"/>
</dbReference>